<keyword evidence="2" id="KW-0106">Calcium</keyword>
<feature type="non-terminal residue" evidence="5">
    <location>
        <position position="526"/>
    </location>
</feature>
<dbReference type="PANTHER" id="PTHR46788">
    <property type="entry name" value="EF-HAND CALCIUM-BINDING DOMAIN-CONTAINING PROTEIN 5"/>
    <property type="match status" value="1"/>
</dbReference>
<dbReference type="AlphaFoldDB" id="A0A7L0WW19"/>
<dbReference type="GO" id="GO:0005509">
    <property type="term" value="F:calcium ion binding"/>
    <property type="evidence" value="ECO:0007669"/>
    <property type="project" value="InterPro"/>
</dbReference>
<dbReference type="PANTHER" id="PTHR46788:SF1">
    <property type="entry name" value="EF-HAND CALCIUM-BINDING DOMAIN-CONTAINING PROTEIN 5"/>
    <property type="match status" value="1"/>
</dbReference>
<dbReference type="InterPro" id="IPR018247">
    <property type="entry name" value="EF_Hand_1_Ca_BS"/>
</dbReference>
<dbReference type="SUPFAM" id="SSF47473">
    <property type="entry name" value="EF-hand"/>
    <property type="match status" value="1"/>
</dbReference>
<dbReference type="SUPFAM" id="SSF55781">
    <property type="entry name" value="GAF domain-like"/>
    <property type="match status" value="1"/>
</dbReference>
<name>A0A7L0WW19_ALELA</name>
<evidence type="ECO:0000259" key="4">
    <source>
        <dbReference type="PROSITE" id="PS50222"/>
    </source>
</evidence>
<dbReference type="EMBL" id="VXAV01010482">
    <property type="protein sequence ID" value="NXL94232.1"/>
    <property type="molecule type" value="Genomic_DNA"/>
</dbReference>
<accession>A0A7L0WW19</accession>
<dbReference type="InterPro" id="IPR002048">
    <property type="entry name" value="EF_hand_dom"/>
</dbReference>
<evidence type="ECO:0000313" key="6">
    <source>
        <dbReference type="Proteomes" id="UP000562322"/>
    </source>
</evidence>
<dbReference type="PROSITE" id="PS00018">
    <property type="entry name" value="EF_HAND_1"/>
    <property type="match status" value="1"/>
</dbReference>
<feature type="domain" description="EF-hand" evidence="4">
    <location>
        <begin position="56"/>
        <end position="91"/>
    </location>
</feature>
<dbReference type="OrthoDB" id="199400at2759"/>
<keyword evidence="1" id="KW-0479">Metal-binding</keyword>
<dbReference type="Gene3D" id="1.10.238.10">
    <property type="entry name" value="EF-hand"/>
    <property type="match status" value="1"/>
</dbReference>
<evidence type="ECO:0000256" key="1">
    <source>
        <dbReference type="ARBA" id="ARBA00022723"/>
    </source>
</evidence>
<dbReference type="InterPro" id="IPR011992">
    <property type="entry name" value="EF-hand-dom_pair"/>
</dbReference>
<comment type="caution">
    <text evidence="5">The sequence shown here is derived from an EMBL/GenBank/DDBJ whole genome shotgun (WGS) entry which is preliminary data.</text>
</comment>
<protein>
    <submittedName>
        <fullName evidence="5">EFCB5 protein</fullName>
    </submittedName>
</protein>
<gene>
    <name evidence="5" type="primary">Efcab5</name>
    <name evidence="5" type="ORF">ALELAT_R10577</name>
</gene>
<dbReference type="PROSITE" id="PS50222">
    <property type="entry name" value="EF_HAND_2"/>
    <property type="match status" value="1"/>
</dbReference>
<evidence type="ECO:0000313" key="5">
    <source>
        <dbReference type="EMBL" id="NXL94232.1"/>
    </source>
</evidence>
<keyword evidence="6" id="KW-1185">Reference proteome</keyword>
<sequence>LSLPQFVQLMETFVGEDVSLPAVKRLVEFMKEEYKQTEEEKVEQLEKVHHIYHLTRRKLLLEALFEKWDINASGFLDVKEVDAVLNTFKEGMEKEALRKAKNHFCSRYPQLSRVGKLTPKAFQTFLELVASELTGDEDEVIDNIVEFLTASVERSHMECLQNLSRRKWLRNIQQAAESSGASMEPVYKAVFRALSQDAEAHGDNKKISAYIALLEENQLSPERGQTLLRYVACTTDDAPYVLNQILYRDMKGVSFAAVEEEKPIHVPRVQLHGNIHFWNYDRPAQERRGSFLVMPLQDALWRVFGILGVDTLRDHSNKTIFLTHEISFCQGVCHAFSKAYHHVCALENILKMTLTAVDWLYPRVPSIHAVTAYLVEPGKDQTCDYALRKMVTTDNTGRKEMHASPVLLLRKENLLRDYLFKCIDSSEVIRISVCGEHHVAAPLRDLSGRALGLFDISTGHHRKLPPHEHKDLQIMLKMAQAACSEILKIPSEETKPTYVLEAEHVALRHAGILFHWFMLQDLRECV</sequence>
<evidence type="ECO:0000256" key="2">
    <source>
        <dbReference type="ARBA" id="ARBA00022837"/>
    </source>
</evidence>
<feature type="non-terminal residue" evidence="5">
    <location>
        <position position="1"/>
    </location>
</feature>
<proteinExistence type="predicted"/>
<keyword evidence="3" id="KW-0175">Coiled coil</keyword>
<evidence type="ECO:0000256" key="3">
    <source>
        <dbReference type="SAM" id="Coils"/>
    </source>
</evidence>
<organism evidence="5 6">
    <name type="scientific">Alectura lathami</name>
    <name type="common">Australian brush turkey</name>
    <dbReference type="NCBI Taxonomy" id="81907"/>
    <lineage>
        <taxon>Eukaryota</taxon>
        <taxon>Metazoa</taxon>
        <taxon>Chordata</taxon>
        <taxon>Craniata</taxon>
        <taxon>Vertebrata</taxon>
        <taxon>Euteleostomi</taxon>
        <taxon>Archelosauria</taxon>
        <taxon>Archosauria</taxon>
        <taxon>Dinosauria</taxon>
        <taxon>Saurischia</taxon>
        <taxon>Theropoda</taxon>
        <taxon>Coelurosauria</taxon>
        <taxon>Aves</taxon>
        <taxon>Neognathae</taxon>
        <taxon>Galloanserae</taxon>
        <taxon>Galliformes</taxon>
        <taxon>Megapodiidae</taxon>
        <taxon>Alectura</taxon>
    </lineage>
</organism>
<dbReference type="Proteomes" id="UP000562322">
    <property type="component" value="Unassembled WGS sequence"/>
</dbReference>
<feature type="coiled-coil region" evidence="3">
    <location>
        <begin position="20"/>
        <end position="47"/>
    </location>
</feature>
<reference evidence="5 6" key="1">
    <citation type="submission" date="2019-09" db="EMBL/GenBank/DDBJ databases">
        <title>Bird 10,000 Genomes (B10K) Project - Family phase.</title>
        <authorList>
            <person name="Zhang G."/>
        </authorList>
    </citation>
    <scope>NUCLEOTIDE SEQUENCE [LARGE SCALE GENOMIC DNA]</scope>
    <source>
        <strain evidence="5">B10K-DU-001-39</strain>
        <tissue evidence="5">Muscle</tissue>
    </source>
</reference>